<keyword evidence="5 11" id="KW-0274">FAD</keyword>
<evidence type="ECO:0000256" key="4">
    <source>
        <dbReference type="ARBA" id="ARBA00022643"/>
    </source>
</evidence>
<protein>
    <recommendedName>
        <fullName evidence="11">Sulfite reductase [NADPH] flavoprotein alpha-component</fullName>
        <shortName evidence="11">SiR-FP</shortName>
        <ecNumber evidence="11">1.8.1.2</ecNumber>
    </recommendedName>
</protein>
<evidence type="ECO:0000256" key="9">
    <source>
        <dbReference type="ARBA" id="ARBA00023192"/>
    </source>
</evidence>
<reference evidence="16 17" key="1">
    <citation type="submission" date="2016-09" db="EMBL/GenBank/DDBJ databases">
        <title>Genomic Taxonomy of the Vibrionaceae.</title>
        <authorList>
            <person name="Gonzalez-Castillo A."/>
            <person name="Gomez-Gil B."/>
            <person name="Enciso-Ibarra K."/>
        </authorList>
    </citation>
    <scope>NUCLEOTIDE SEQUENCE [LARGE SCALE GENOMIC DNA]</scope>
    <source>
        <strain evidence="16 17">CAIM 703</strain>
    </source>
</reference>
<feature type="binding site" evidence="12">
    <location>
        <begin position="56"/>
        <end position="61"/>
    </location>
    <ligand>
        <name>FMN</name>
        <dbReference type="ChEBI" id="CHEBI:58210"/>
    </ligand>
</feature>
<dbReference type="GO" id="GO:0010181">
    <property type="term" value="F:FMN binding"/>
    <property type="evidence" value="ECO:0007669"/>
    <property type="project" value="InterPro"/>
</dbReference>
<dbReference type="Pfam" id="PF00667">
    <property type="entry name" value="FAD_binding_1"/>
    <property type="match status" value="1"/>
</dbReference>
<keyword evidence="7 11" id="KW-0249">Electron transport</keyword>
<feature type="compositionally biased region" description="Polar residues" evidence="13">
    <location>
        <begin position="200"/>
        <end position="210"/>
    </location>
</feature>
<keyword evidence="4 11" id="KW-0288">FMN</keyword>
<feature type="binding site" evidence="12">
    <location>
        <position position="397"/>
    </location>
    <ligand>
        <name>FAD</name>
        <dbReference type="ChEBI" id="CHEBI:57692"/>
    </ligand>
</feature>
<evidence type="ECO:0000256" key="10">
    <source>
        <dbReference type="ARBA" id="ARBA00052219"/>
    </source>
</evidence>
<dbReference type="AlphaFoldDB" id="A0A1Q9H9I3"/>
<dbReference type="InterPro" id="IPR001709">
    <property type="entry name" value="Flavoprot_Pyr_Nucl_cyt_Rdtase"/>
</dbReference>
<dbReference type="OrthoDB" id="9816402at2"/>
<dbReference type="InterPro" id="IPR008254">
    <property type="entry name" value="Flavodoxin/NO_synth"/>
</dbReference>
<evidence type="ECO:0000256" key="3">
    <source>
        <dbReference type="ARBA" id="ARBA00022630"/>
    </source>
</evidence>
<keyword evidence="8 11" id="KW-0560">Oxidoreductase</keyword>
<comment type="pathway">
    <text evidence="11">Sulfur metabolism; hydrogen sulfide biosynthesis; hydrogen sulfide from sulfite (NADPH route): step 1/1.</text>
</comment>
<dbReference type="GO" id="GO:0004783">
    <property type="term" value="F:sulfite reductase (NADPH) activity"/>
    <property type="evidence" value="ECO:0007669"/>
    <property type="project" value="UniProtKB-EC"/>
</dbReference>
<gene>
    <name evidence="16" type="ORF">BIY22_13970</name>
</gene>
<dbReference type="InterPro" id="IPR017927">
    <property type="entry name" value="FAD-bd_FR_type"/>
</dbReference>
<evidence type="ECO:0000256" key="11">
    <source>
        <dbReference type="PIRNR" id="PIRNR000207"/>
    </source>
</evidence>
<dbReference type="InterPro" id="IPR039261">
    <property type="entry name" value="FNR_nucleotide-bd"/>
</dbReference>
<dbReference type="Gene3D" id="1.20.990.10">
    <property type="entry name" value="NADPH-cytochrome p450 Reductase, Chain A, domain 3"/>
    <property type="match status" value="1"/>
</dbReference>
<dbReference type="Pfam" id="PF00258">
    <property type="entry name" value="Flavodoxin_1"/>
    <property type="match status" value="1"/>
</dbReference>
<sequence length="586" mass="65638">MKVPHLPQDIPFNDDQKTWLAGFFSGLHSRLLVKQESVVHAESAPQVKSLTILYGSQTGNAESVAHDAAEKAKEYGLTATVLDMDDVDAQIFVKSSRILIVTSTYGEGEMPDNAESLWQTMSSDNAPNLEGTFFSVLALGDTSYDEFCLAGKLWDERLAELGATRVSERIDCDIDFEQPAEDWMVATLPTIADKGEDGESPTQPINTSTKQKSKYNRKNPLLATLKHKRVLTKSNSSKEIVHYEMSLEGSGEFYKPGDALNVIPQNQPNLVEEVLEQLGYSGDERPSWNGESHSLREIFTGYLDVRTPSKELVKALAEAASDHKLLQLLASEDTTPLNDFLWGKDILDILRYYPNVTLSLAETLSLLKPIAPRAYSISSSLNKHQDEVHLTIGSVRYQNQDREYRGTCSTWLADIVEQGDKIPCYFAPNKNFAIPEDDQAPMIMVGPGTGIAPFRAFLEEREAKAAPGDNWLIFGDRNAASDYIYQEEIESLVQKDVLTKLDLAFSRDQAEKVYVQDKMRENGAELFAWLERGGYFFVCGDAYRMAKDVDKALHQVIAQHGKLDDQGASDYVARLKKQKRYVRDVY</sequence>
<feature type="binding site" evidence="12">
    <location>
        <begin position="139"/>
        <end position="148"/>
    </location>
    <ligand>
        <name>FMN</name>
        <dbReference type="ChEBI" id="CHEBI:58210"/>
    </ligand>
</feature>
<dbReference type="Pfam" id="PF00175">
    <property type="entry name" value="NAD_binding_1"/>
    <property type="match status" value="1"/>
</dbReference>
<organism evidence="16 17">
    <name type="scientific">Vibrio panuliri</name>
    <dbReference type="NCBI Taxonomy" id="1381081"/>
    <lineage>
        <taxon>Bacteria</taxon>
        <taxon>Pseudomonadati</taxon>
        <taxon>Pseudomonadota</taxon>
        <taxon>Gammaproteobacteria</taxon>
        <taxon>Vibrionales</taxon>
        <taxon>Vibrionaceae</taxon>
        <taxon>Vibrio</taxon>
    </lineage>
</organism>
<dbReference type="GO" id="GO:0050660">
    <property type="term" value="F:flavin adenine dinucleotide binding"/>
    <property type="evidence" value="ECO:0007669"/>
    <property type="project" value="InterPro"/>
</dbReference>
<accession>A0A1Q9H9I3</accession>
<dbReference type="PRINTS" id="PR00371">
    <property type="entry name" value="FPNCR"/>
</dbReference>
<dbReference type="InterPro" id="IPR003097">
    <property type="entry name" value="CysJ-like_FAD-binding"/>
</dbReference>
<feature type="binding site" evidence="12">
    <location>
        <begin position="506"/>
        <end position="507"/>
    </location>
    <ligand>
        <name>NADP(+)</name>
        <dbReference type="ChEBI" id="CHEBI:58349"/>
    </ligand>
</feature>
<dbReference type="STRING" id="1381081.BIY22_13970"/>
<dbReference type="PANTHER" id="PTHR19384:SF128">
    <property type="entry name" value="NADPH OXIDOREDUCTASE A"/>
    <property type="match status" value="1"/>
</dbReference>
<keyword evidence="6 11" id="KW-0521">NADP</keyword>
<feature type="domain" description="FAD-binding FR-type" evidence="15">
    <location>
        <begin position="218"/>
        <end position="435"/>
    </location>
</feature>
<dbReference type="PROSITE" id="PS51384">
    <property type="entry name" value="FAD_FR"/>
    <property type="match status" value="1"/>
</dbReference>
<feature type="binding site" evidence="12">
    <location>
        <begin position="103"/>
        <end position="106"/>
    </location>
    <ligand>
        <name>FMN</name>
        <dbReference type="ChEBI" id="CHEBI:58210"/>
    </ligand>
</feature>
<dbReference type="EMBL" id="MJMJ01000046">
    <property type="protein sequence ID" value="OLQ85608.1"/>
    <property type="molecule type" value="Genomic_DNA"/>
</dbReference>
<dbReference type="CDD" id="cd06199">
    <property type="entry name" value="SiR"/>
    <property type="match status" value="1"/>
</dbReference>
<evidence type="ECO:0000256" key="5">
    <source>
        <dbReference type="ARBA" id="ARBA00022827"/>
    </source>
</evidence>
<evidence type="ECO:0000256" key="7">
    <source>
        <dbReference type="ARBA" id="ARBA00022982"/>
    </source>
</evidence>
<feature type="binding site" evidence="12">
    <location>
        <begin position="406"/>
        <end position="409"/>
    </location>
    <ligand>
        <name>FAD</name>
        <dbReference type="ChEBI" id="CHEBI:57692"/>
    </ligand>
</feature>
<name>A0A1Q9H9I3_9VIBR</name>
<dbReference type="SUPFAM" id="SSF52218">
    <property type="entry name" value="Flavoproteins"/>
    <property type="match status" value="1"/>
</dbReference>
<keyword evidence="3 11" id="KW-0285">Flavoprotein</keyword>
<comment type="cofactor">
    <cofactor evidence="11 12">
        <name>FAD</name>
        <dbReference type="ChEBI" id="CHEBI:57692"/>
    </cofactor>
    <text evidence="11 12">Binds 1 FAD per subunit.</text>
</comment>
<dbReference type="PANTHER" id="PTHR19384">
    <property type="entry name" value="NITRIC OXIDE SYNTHASE-RELATED"/>
    <property type="match status" value="1"/>
</dbReference>
<dbReference type="Gene3D" id="2.40.30.10">
    <property type="entry name" value="Translation factors"/>
    <property type="match status" value="1"/>
</dbReference>
<evidence type="ECO:0000256" key="13">
    <source>
        <dbReference type="SAM" id="MobiDB-lite"/>
    </source>
</evidence>
<feature type="binding site" evidence="12">
    <location>
        <position position="548"/>
    </location>
    <ligand>
        <name>NADP(+)</name>
        <dbReference type="ChEBI" id="CHEBI:58349"/>
    </ligand>
</feature>
<dbReference type="PROSITE" id="PS50902">
    <property type="entry name" value="FLAVODOXIN_LIKE"/>
    <property type="match status" value="1"/>
</dbReference>
<keyword evidence="2 11" id="KW-0028">Amino-acid biosynthesis</keyword>
<dbReference type="InterPro" id="IPR023173">
    <property type="entry name" value="NADPH_Cyt_P450_Rdtase_alpha"/>
</dbReference>
<dbReference type="InterPro" id="IPR001094">
    <property type="entry name" value="Flavdoxin-like"/>
</dbReference>
<keyword evidence="9 11" id="KW-0198">Cysteine biosynthesis</keyword>
<dbReference type="EC" id="1.8.1.2" evidence="11"/>
<comment type="function">
    <text evidence="11">Component of the sulfite reductase complex that catalyzes the 6-electron reduction of sulfite to sulfide. This is one of several activities required for the biosynthesis of L-cysteine from sulfate. The flavoprotein component catalyzes the electron flow from NADPH -&gt; FAD -&gt; FMN to the hemoprotein component.</text>
</comment>
<feature type="region of interest" description="Disordered" evidence="13">
    <location>
        <begin position="192"/>
        <end position="213"/>
    </location>
</feature>
<feature type="binding site" evidence="12">
    <location>
        <begin position="512"/>
        <end position="516"/>
    </location>
    <ligand>
        <name>NADP(+)</name>
        <dbReference type="ChEBI" id="CHEBI:58349"/>
    </ligand>
</feature>
<keyword evidence="1 11" id="KW-0813">Transport</keyword>
<comment type="cofactor">
    <cofactor evidence="11 12">
        <name>FMN</name>
        <dbReference type="ChEBI" id="CHEBI:58210"/>
    </cofactor>
    <text evidence="11 12">Binds 1 FMN per subunit.</text>
</comment>
<dbReference type="PIRSF" id="PIRSF000207">
    <property type="entry name" value="SiR-FP_CysJ"/>
    <property type="match status" value="1"/>
</dbReference>
<evidence type="ECO:0000256" key="8">
    <source>
        <dbReference type="ARBA" id="ARBA00023002"/>
    </source>
</evidence>
<comment type="caution">
    <text evidence="16">The sequence shown here is derived from an EMBL/GenBank/DDBJ whole genome shotgun (WGS) entry which is preliminary data.</text>
</comment>
<comment type="subunit">
    <text evidence="11">Alpha(8)-beta(8). The alpha component is a flavoprotein, the beta component is a hemoprotein.</text>
</comment>
<feature type="domain" description="Flavodoxin-like" evidence="14">
    <location>
        <begin position="50"/>
        <end position="188"/>
    </location>
</feature>
<dbReference type="Gene3D" id="3.40.50.360">
    <property type="match status" value="1"/>
</dbReference>
<evidence type="ECO:0000313" key="17">
    <source>
        <dbReference type="Proteomes" id="UP000186313"/>
    </source>
</evidence>
<dbReference type="PRINTS" id="PR00369">
    <property type="entry name" value="FLAVODOXIN"/>
</dbReference>
<comment type="catalytic activity">
    <reaction evidence="10 11">
        <text>hydrogen sulfide + 3 NADP(+) + 3 H2O = sulfite + 3 NADPH + 4 H(+)</text>
        <dbReference type="Rhea" id="RHEA:13801"/>
        <dbReference type="ChEBI" id="CHEBI:15377"/>
        <dbReference type="ChEBI" id="CHEBI:15378"/>
        <dbReference type="ChEBI" id="CHEBI:17359"/>
        <dbReference type="ChEBI" id="CHEBI:29919"/>
        <dbReference type="ChEBI" id="CHEBI:57783"/>
        <dbReference type="ChEBI" id="CHEBI:58349"/>
        <dbReference type="EC" id="1.8.1.2"/>
    </reaction>
</comment>
<evidence type="ECO:0000259" key="14">
    <source>
        <dbReference type="PROSITE" id="PS50902"/>
    </source>
</evidence>
<dbReference type="InterPro" id="IPR001433">
    <property type="entry name" value="OxRdtase_FAD/NAD-bd"/>
</dbReference>
<evidence type="ECO:0000256" key="12">
    <source>
        <dbReference type="PIRSR" id="PIRSR000207-1"/>
    </source>
</evidence>
<feature type="binding site" evidence="12">
    <location>
        <position position="586"/>
    </location>
    <ligand>
        <name>FAD</name>
        <dbReference type="ChEBI" id="CHEBI:57692"/>
    </ligand>
</feature>
<dbReference type="InterPro" id="IPR017938">
    <property type="entry name" value="Riboflavin_synthase-like_b-brl"/>
</dbReference>
<dbReference type="InterPro" id="IPR010199">
    <property type="entry name" value="CysJ"/>
</dbReference>
<proteinExistence type="predicted"/>
<dbReference type="GO" id="GO:0005829">
    <property type="term" value="C:cytosol"/>
    <property type="evidence" value="ECO:0007669"/>
    <property type="project" value="TreeGrafter"/>
</dbReference>
<evidence type="ECO:0000256" key="1">
    <source>
        <dbReference type="ARBA" id="ARBA00022448"/>
    </source>
</evidence>
<evidence type="ECO:0000256" key="2">
    <source>
        <dbReference type="ARBA" id="ARBA00022605"/>
    </source>
</evidence>
<dbReference type="InterPro" id="IPR029039">
    <property type="entry name" value="Flavoprotein-like_sf"/>
</dbReference>
<dbReference type="SUPFAM" id="SSF63380">
    <property type="entry name" value="Riboflavin synthase domain-like"/>
    <property type="match status" value="1"/>
</dbReference>
<dbReference type="Proteomes" id="UP000186313">
    <property type="component" value="Unassembled WGS sequence"/>
</dbReference>
<dbReference type="GO" id="GO:0019344">
    <property type="term" value="P:cysteine biosynthetic process"/>
    <property type="evidence" value="ECO:0007669"/>
    <property type="project" value="UniProtKB-KW"/>
</dbReference>
<dbReference type="UniPathway" id="UPA00140">
    <property type="reaction ID" value="UER00207"/>
</dbReference>
<dbReference type="FunFam" id="3.40.50.80:FF:000001">
    <property type="entry name" value="NADPH--cytochrome P450 reductase 1"/>
    <property type="match status" value="1"/>
</dbReference>
<dbReference type="SUPFAM" id="SSF52343">
    <property type="entry name" value="Ferredoxin reductase-like, C-terminal NADP-linked domain"/>
    <property type="match status" value="1"/>
</dbReference>
<feature type="binding site" evidence="12">
    <location>
        <begin position="391"/>
        <end position="393"/>
    </location>
    <ligand>
        <name>FAD</name>
        <dbReference type="ChEBI" id="CHEBI:57692"/>
    </ligand>
</feature>
<feature type="binding site" evidence="12">
    <location>
        <begin position="373"/>
        <end position="376"/>
    </location>
    <ligand>
        <name>FAD</name>
        <dbReference type="ChEBI" id="CHEBI:57692"/>
    </ligand>
</feature>
<evidence type="ECO:0000259" key="15">
    <source>
        <dbReference type="PROSITE" id="PS51384"/>
    </source>
</evidence>
<evidence type="ECO:0000313" key="16">
    <source>
        <dbReference type="EMBL" id="OLQ85608.1"/>
    </source>
</evidence>
<dbReference type="RefSeq" id="WP_075711065.1">
    <property type="nucleotide sequence ID" value="NZ_MJMJ01000046.1"/>
</dbReference>
<evidence type="ECO:0000256" key="6">
    <source>
        <dbReference type="ARBA" id="ARBA00022857"/>
    </source>
</evidence>
<dbReference type="GO" id="GO:0070814">
    <property type="term" value="P:hydrogen sulfide biosynthetic process"/>
    <property type="evidence" value="ECO:0007669"/>
    <property type="project" value="UniProtKB-UniPathway"/>
</dbReference>
<dbReference type="Gene3D" id="3.40.50.80">
    <property type="entry name" value="Nucleotide-binding domain of ferredoxin-NADP reductase (FNR) module"/>
    <property type="match status" value="1"/>
</dbReference>